<dbReference type="InterPro" id="IPR006050">
    <property type="entry name" value="DNA_photolyase_N"/>
</dbReference>
<evidence type="ECO:0000256" key="1">
    <source>
        <dbReference type="ARBA" id="ARBA00022630"/>
    </source>
</evidence>
<evidence type="ECO:0000256" key="5">
    <source>
        <dbReference type="PIRSR" id="PIRSR602081-2"/>
    </source>
</evidence>
<feature type="site" description="Electron transfer via tryptophanyl radical" evidence="5">
    <location>
        <position position="407"/>
    </location>
</feature>
<dbReference type="Pfam" id="PF00875">
    <property type="entry name" value="DNA_photolyase"/>
    <property type="match status" value="1"/>
</dbReference>
<comment type="cofactor">
    <cofactor evidence="4">
        <name>FAD</name>
        <dbReference type="ChEBI" id="CHEBI:57692"/>
    </cofactor>
    <text evidence="4">Binds 1 FAD per subunit.</text>
</comment>
<comment type="similarity">
    <text evidence="6">Belongs to the DNA photolyase family.</text>
</comment>
<dbReference type="STRING" id="1230460.C495_15077"/>
<dbReference type="PROSITE" id="PS00394">
    <property type="entry name" value="DNA_PHOTOLYASES_1_1"/>
    <property type="match status" value="1"/>
</dbReference>
<keyword evidence="3 6" id="KW-0157">Chromophore</keyword>
<protein>
    <submittedName>
        <fullName evidence="8">Deoxyribodipyrimidine photolyase</fullName>
    </submittedName>
</protein>
<dbReference type="GO" id="GO:0003677">
    <property type="term" value="F:DNA binding"/>
    <property type="evidence" value="ECO:0007669"/>
    <property type="project" value="TreeGrafter"/>
</dbReference>
<dbReference type="SUPFAM" id="SSF52425">
    <property type="entry name" value="Cryptochrome/photolyase, N-terminal domain"/>
    <property type="match status" value="1"/>
</dbReference>
<dbReference type="GO" id="GO:0006950">
    <property type="term" value="P:response to stress"/>
    <property type="evidence" value="ECO:0007669"/>
    <property type="project" value="UniProtKB-ARBA"/>
</dbReference>
<comment type="caution">
    <text evidence="8">The sequence shown here is derived from an EMBL/GenBank/DDBJ whole genome shotgun (WGS) entry which is preliminary data.</text>
</comment>
<dbReference type="InterPro" id="IPR014729">
    <property type="entry name" value="Rossmann-like_a/b/a_fold"/>
</dbReference>
<dbReference type="Proteomes" id="UP000011661">
    <property type="component" value="Unassembled WGS sequence"/>
</dbReference>
<name>L9W1Y7_9EURY</name>
<dbReference type="PATRIC" id="fig|1230460.4.peg.3062"/>
<evidence type="ECO:0000256" key="2">
    <source>
        <dbReference type="ARBA" id="ARBA00022827"/>
    </source>
</evidence>
<gene>
    <name evidence="8" type="ORF">C495_15077</name>
</gene>
<keyword evidence="8" id="KW-0456">Lyase</keyword>
<feature type="domain" description="Photolyase/cryptochrome alpha/beta" evidence="7">
    <location>
        <begin position="30"/>
        <end position="158"/>
    </location>
</feature>
<dbReference type="InterPro" id="IPR018394">
    <property type="entry name" value="DNA_photolyase_1_CS_C"/>
</dbReference>
<dbReference type="GO" id="GO:0071949">
    <property type="term" value="F:FAD binding"/>
    <property type="evidence" value="ECO:0007669"/>
    <property type="project" value="TreeGrafter"/>
</dbReference>
<dbReference type="Pfam" id="PF03441">
    <property type="entry name" value="FAD_binding_7"/>
    <property type="match status" value="1"/>
</dbReference>
<dbReference type="InterPro" id="IPR036134">
    <property type="entry name" value="Crypto/Photolyase_FAD-like_sf"/>
</dbReference>
<dbReference type="InterPro" id="IPR036155">
    <property type="entry name" value="Crypto/Photolyase_N_sf"/>
</dbReference>
<feature type="binding site" evidence="4">
    <location>
        <begin position="300"/>
        <end position="307"/>
    </location>
    <ligand>
        <name>FAD</name>
        <dbReference type="ChEBI" id="CHEBI:57692"/>
    </ligand>
</feature>
<dbReference type="GO" id="GO:0003904">
    <property type="term" value="F:deoxyribodipyrimidine photo-lyase activity"/>
    <property type="evidence" value="ECO:0007669"/>
    <property type="project" value="TreeGrafter"/>
</dbReference>
<feature type="binding site" evidence="4">
    <location>
        <position position="245"/>
    </location>
    <ligand>
        <name>FAD</name>
        <dbReference type="ChEBI" id="CHEBI:57692"/>
    </ligand>
</feature>
<organism evidence="8 9">
    <name type="scientific">Natronorubrum sulfidifaciens JCM 14089</name>
    <dbReference type="NCBI Taxonomy" id="1230460"/>
    <lineage>
        <taxon>Archaea</taxon>
        <taxon>Methanobacteriati</taxon>
        <taxon>Methanobacteriota</taxon>
        <taxon>Stenosarchaea group</taxon>
        <taxon>Halobacteria</taxon>
        <taxon>Halobacteriales</taxon>
        <taxon>Natrialbaceae</taxon>
        <taxon>Natronorubrum</taxon>
    </lineage>
</organism>
<accession>L9W1Y7</accession>
<feature type="site" description="Electron transfer via tryptophanyl radical" evidence="5">
    <location>
        <position position="331"/>
    </location>
</feature>
<feature type="site" description="Electron transfer via tryptophanyl radical" evidence="5">
    <location>
        <position position="384"/>
    </location>
</feature>
<dbReference type="InterPro" id="IPR002081">
    <property type="entry name" value="Cryptochrome/DNA_photolyase_1"/>
</dbReference>
<evidence type="ECO:0000313" key="9">
    <source>
        <dbReference type="Proteomes" id="UP000011661"/>
    </source>
</evidence>
<evidence type="ECO:0000259" key="7">
    <source>
        <dbReference type="PROSITE" id="PS51645"/>
    </source>
</evidence>
<feature type="binding site" evidence="4">
    <location>
        <begin position="257"/>
        <end position="261"/>
    </location>
    <ligand>
        <name>FAD</name>
        <dbReference type="ChEBI" id="CHEBI:57692"/>
    </ligand>
</feature>
<dbReference type="PROSITE" id="PS00691">
    <property type="entry name" value="DNA_PHOTOLYASES_1_2"/>
    <property type="match status" value="1"/>
</dbReference>
<sequence length="497" mass="56167">MTRHVDERLATTDAPRRYPDFFDARVVSSGMNLYWHRRDLRGTDNRGLVRAVSRSAEPVIPVFVFDPTVLEHASAVRVACLLEALEGLRAWYRERGSDLLVARGEASDVLPRLAAEHDIDAVVWAEDYSGLARERDRAVTAALEDDGVACDPVHDAIHHEPGSITPNEGDHYSVFSYFWKKWRDREKLEPLEPPAADALAAVTGEPLPSASELGFDEPTATPQSVTQTAARECVTEFCSGPIYRYADAREKPAVDGTSRLSAHLKWGTIGIRAVYEATERAAERAATDDDRESVVAFQRQLAWREFYAHVLAFNPETVTENFSGYEHDIPWRNDPDELEAWKAGETGYPIVDAGMRQLQAEGWMHNRVRMLVASFLTKDLLIDWREGYDWFRRKLADHETANDVGGWQWAGSTGTDAQPYFRVFNPMKQGREYDPDAAYIREYVPELEAVAADAIHDWHDLESERRAQLAPSYPAPIVDHGERRERAIAAFEQARGE</sequence>
<keyword evidence="2 4" id="KW-0274">FAD</keyword>
<evidence type="ECO:0000256" key="4">
    <source>
        <dbReference type="PIRSR" id="PIRSR602081-1"/>
    </source>
</evidence>
<dbReference type="InterPro" id="IPR005101">
    <property type="entry name" value="Cryptochr/Photolyase_FAD-bd"/>
</dbReference>
<proteinExistence type="inferred from homology"/>
<reference evidence="8 9" key="1">
    <citation type="journal article" date="2014" name="PLoS Genet.">
        <title>Phylogenetically driven sequencing of extremely halophilic archaea reveals strategies for static and dynamic osmo-response.</title>
        <authorList>
            <person name="Becker E.A."/>
            <person name="Seitzer P.M."/>
            <person name="Tritt A."/>
            <person name="Larsen D."/>
            <person name="Krusor M."/>
            <person name="Yao A.I."/>
            <person name="Wu D."/>
            <person name="Madern D."/>
            <person name="Eisen J.A."/>
            <person name="Darling A.E."/>
            <person name="Facciotti M.T."/>
        </authorList>
    </citation>
    <scope>NUCLEOTIDE SEQUENCE [LARGE SCALE GENOMIC DNA]</scope>
    <source>
        <strain evidence="8 9">JCM 14089</strain>
    </source>
</reference>
<dbReference type="SUPFAM" id="SSF48173">
    <property type="entry name" value="Cryptochrome/photolyase FAD-binding domain"/>
    <property type="match status" value="1"/>
</dbReference>
<evidence type="ECO:0000256" key="6">
    <source>
        <dbReference type="RuleBase" id="RU004182"/>
    </source>
</evidence>
<dbReference type="EMBL" id="AOHX01000046">
    <property type="protein sequence ID" value="ELY42338.1"/>
    <property type="molecule type" value="Genomic_DNA"/>
</dbReference>
<dbReference type="Gene3D" id="1.25.40.80">
    <property type="match status" value="1"/>
</dbReference>
<dbReference type="Gene3D" id="3.40.50.620">
    <property type="entry name" value="HUPs"/>
    <property type="match status" value="1"/>
</dbReference>
<dbReference type="AlphaFoldDB" id="L9W1Y7"/>
<evidence type="ECO:0000313" key="8">
    <source>
        <dbReference type="EMBL" id="ELY42338.1"/>
    </source>
</evidence>
<dbReference type="PANTHER" id="PTHR11455:SF9">
    <property type="entry name" value="CRYPTOCHROME CIRCADIAN CLOCK 5 ISOFORM X1"/>
    <property type="match status" value="1"/>
</dbReference>
<dbReference type="PANTHER" id="PTHR11455">
    <property type="entry name" value="CRYPTOCHROME"/>
    <property type="match status" value="1"/>
</dbReference>
<keyword evidence="9" id="KW-1185">Reference proteome</keyword>
<evidence type="ECO:0000256" key="3">
    <source>
        <dbReference type="ARBA" id="ARBA00022991"/>
    </source>
</evidence>
<dbReference type="GO" id="GO:0006139">
    <property type="term" value="P:nucleobase-containing compound metabolic process"/>
    <property type="evidence" value="ECO:0007669"/>
    <property type="project" value="UniProtKB-ARBA"/>
</dbReference>
<feature type="binding site" evidence="4">
    <location>
        <position position="297"/>
    </location>
    <ligand>
        <name>FAD</name>
        <dbReference type="ChEBI" id="CHEBI:57692"/>
    </ligand>
</feature>
<keyword evidence="1 4" id="KW-0285">Flavoprotein</keyword>
<dbReference type="PROSITE" id="PS51645">
    <property type="entry name" value="PHR_CRY_ALPHA_BETA"/>
    <property type="match status" value="1"/>
</dbReference>
<dbReference type="PRINTS" id="PR00147">
    <property type="entry name" value="DNAPHOTLYASE"/>
</dbReference>
<dbReference type="eggNOG" id="arCOG02840">
    <property type="taxonomic scope" value="Archaea"/>
</dbReference>
<dbReference type="Gene3D" id="1.10.579.10">
    <property type="entry name" value="DNA Cyclobutane Dipyrimidine Photolyase, subunit A, domain 3"/>
    <property type="match status" value="1"/>
</dbReference>